<evidence type="ECO:0000313" key="2">
    <source>
        <dbReference type="EMBL" id="KAK8486377.1"/>
    </source>
</evidence>
<keyword evidence="1" id="KW-0812">Transmembrane</keyword>
<dbReference type="Gene3D" id="1.25.40.10">
    <property type="entry name" value="Tetratricopeptide repeat domain"/>
    <property type="match status" value="1"/>
</dbReference>
<proteinExistence type="predicted"/>
<dbReference type="PANTHER" id="PTHR47926">
    <property type="entry name" value="PENTATRICOPEPTIDE REPEAT-CONTAINING PROTEIN"/>
    <property type="match status" value="1"/>
</dbReference>
<keyword evidence="1" id="KW-1133">Transmembrane helix</keyword>
<dbReference type="InterPro" id="IPR046960">
    <property type="entry name" value="PPR_At4g14850-like_plant"/>
</dbReference>
<evidence type="ECO:0000256" key="1">
    <source>
        <dbReference type="SAM" id="Phobius"/>
    </source>
</evidence>
<dbReference type="PANTHER" id="PTHR47926:SF347">
    <property type="entry name" value="PENTATRICOPEPTIDE REPEAT-CONTAINING PROTEIN"/>
    <property type="match status" value="1"/>
</dbReference>
<dbReference type="InterPro" id="IPR011990">
    <property type="entry name" value="TPR-like_helical_dom_sf"/>
</dbReference>
<comment type="caution">
    <text evidence="2">The sequence shown here is derived from an EMBL/GenBank/DDBJ whole genome shotgun (WGS) entry which is preliminary data.</text>
</comment>
<sequence length="125" mass="14622">MGREVVFNGAHQWLFEGLDDSDRDEDDMNILLFYANLLGSFCASRFYFFTFIHDNRVVNLLSYGRYFESMKDYGIGTNIEHYCCVVDLFGRVGRLAEAENFILTPGFKNNPIMWRTLLSVCRVYK</sequence>
<protein>
    <recommendedName>
        <fullName evidence="4">Pentatricopeptide repeat-containing protein</fullName>
    </recommendedName>
</protein>
<organism evidence="2 3">
    <name type="scientific">Hibiscus sabdariffa</name>
    <name type="common">roselle</name>
    <dbReference type="NCBI Taxonomy" id="183260"/>
    <lineage>
        <taxon>Eukaryota</taxon>
        <taxon>Viridiplantae</taxon>
        <taxon>Streptophyta</taxon>
        <taxon>Embryophyta</taxon>
        <taxon>Tracheophyta</taxon>
        <taxon>Spermatophyta</taxon>
        <taxon>Magnoliopsida</taxon>
        <taxon>eudicotyledons</taxon>
        <taxon>Gunneridae</taxon>
        <taxon>Pentapetalae</taxon>
        <taxon>rosids</taxon>
        <taxon>malvids</taxon>
        <taxon>Malvales</taxon>
        <taxon>Malvaceae</taxon>
        <taxon>Malvoideae</taxon>
        <taxon>Hibiscus</taxon>
    </lineage>
</organism>
<dbReference type="Proteomes" id="UP001396334">
    <property type="component" value="Unassembled WGS sequence"/>
</dbReference>
<accession>A0ABR2A127</accession>
<evidence type="ECO:0008006" key="4">
    <source>
        <dbReference type="Google" id="ProtNLM"/>
    </source>
</evidence>
<dbReference type="EMBL" id="JBBPBN010000443">
    <property type="protein sequence ID" value="KAK8486377.1"/>
    <property type="molecule type" value="Genomic_DNA"/>
</dbReference>
<keyword evidence="1" id="KW-0472">Membrane</keyword>
<evidence type="ECO:0000313" key="3">
    <source>
        <dbReference type="Proteomes" id="UP001396334"/>
    </source>
</evidence>
<reference evidence="2 3" key="1">
    <citation type="journal article" date="2024" name="G3 (Bethesda)">
        <title>Genome assembly of Hibiscus sabdariffa L. provides insights into metabolisms of medicinal natural products.</title>
        <authorList>
            <person name="Kim T."/>
        </authorList>
    </citation>
    <scope>NUCLEOTIDE SEQUENCE [LARGE SCALE GENOMIC DNA]</scope>
    <source>
        <strain evidence="2">TK-2024</strain>
        <tissue evidence="2">Old leaves</tissue>
    </source>
</reference>
<feature type="transmembrane region" description="Helical" evidence="1">
    <location>
        <begin position="31"/>
        <end position="52"/>
    </location>
</feature>
<keyword evidence="3" id="KW-1185">Reference proteome</keyword>
<name>A0ABR2A127_9ROSI</name>
<gene>
    <name evidence="2" type="ORF">V6N11_048105</name>
</gene>